<accession>A0A1G6M211</accession>
<dbReference type="PANTHER" id="PTHR30404:SF0">
    <property type="entry name" value="N-ACETYLMURAMOYL-L-ALANINE AMIDASE AMIC"/>
    <property type="match status" value="1"/>
</dbReference>
<dbReference type="GO" id="GO:0009253">
    <property type="term" value="P:peptidoglycan catabolic process"/>
    <property type="evidence" value="ECO:0007669"/>
    <property type="project" value="InterPro"/>
</dbReference>
<dbReference type="InterPro" id="IPR014234">
    <property type="entry name" value="Spore_CwlD"/>
</dbReference>
<dbReference type="SMART" id="SM00646">
    <property type="entry name" value="Ami_3"/>
    <property type="match status" value="1"/>
</dbReference>
<dbReference type="Proteomes" id="UP000242949">
    <property type="component" value="Unassembled WGS sequence"/>
</dbReference>
<dbReference type="GO" id="GO:0008745">
    <property type="term" value="F:N-acetylmuramoyl-L-alanine amidase activity"/>
    <property type="evidence" value="ECO:0007669"/>
    <property type="project" value="InterPro"/>
</dbReference>
<evidence type="ECO:0000259" key="2">
    <source>
        <dbReference type="SMART" id="SM00646"/>
    </source>
</evidence>
<dbReference type="AlphaFoldDB" id="A0A1G6M211"/>
<proteinExistence type="predicted"/>
<dbReference type="STRING" id="1612202.SAMN05421734_1104"/>
<dbReference type="CDD" id="cd02696">
    <property type="entry name" value="MurNAc-LAA"/>
    <property type="match status" value="1"/>
</dbReference>
<reference evidence="4" key="1">
    <citation type="submission" date="2016-09" db="EMBL/GenBank/DDBJ databases">
        <authorList>
            <person name="Varghese N."/>
            <person name="Submissions S."/>
        </authorList>
    </citation>
    <scope>NUCLEOTIDE SEQUENCE [LARGE SCALE GENOMIC DNA]</scope>
    <source>
        <strain evidence="4">S5</strain>
    </source>
</reference>
<evidence type="ECO:0000256" key="1">
    <source>
        <dbReference type="ARBA" id="ARBA00022801"/>
    </source>
</evidence>
<dbReference type="EMBL" id="FMYI01000010">
    <property type="protein sequence ID" value="SDC49334.1"/>
    <property type="molecule type" value="Genomic_DNA"/>
</dbReference>
<gene>
    <name evidence="3" type="ORF">SAMN05421734_1104</name>
</gene>
<dbReference type="RefSeq" id="WP_342706549.1">
    <property type="nucleotide sequence ID" value="NZ_FMYI01000010.1"/>
</dbReference>
<dbReference type="SUPFAM" id="SSF53187">
    <property type="entry name" value="Zn-dependent exopeptidases"/>
    <property type="match status" value="1"/>
</dbReference>
<dbReference type="Pfam" id="PF01520">
    <property type="entry name" value="Amidase_3"/>
    <property type="match status" value="1"/>
</dbReference>
<feature type="domain" description="MurNAc-LAA" evidence="2">
    <location>
        <begin position="116"/>
        <end position="226"/>
    </location>
</feature>
<organism evidence="3 4">
    <name type="scientific">Pelagirhabdus alkalitolerans</name>
    <dbReference type="NCBI Taxonomy" id="1612202"/>
    <lineage>
        <taxon>Bacteria</taxon>
        <taxon>Bacillati</taxon>
        <taxon>Bacillota</taxon>
        <taxon>Bacilli</taxon>
        <taxon>Bacillales</taxon>
        <taxon>Bacillaceae</taxon>
        <taxon>Pelagirhabdus</taxon>
    </lineage>
</organism>
<dbReference type="PANTHER" id="PTHR30404">
    <property type="entry name" value="N-ACETYLMURAMOYL-L-ALANINE AMIDASE"/>
    <property type="match status" value="1"/>
</dbReference>
<dbReference type="Gene3D" id="3.40.630.40">
    <property type="entry name" value="Zn-dependent exopeptidases"/>
    <property type="match status" value="1"/>
</dbReference>
<dbReference type="InterPro" id="IPR002508">
    <property type="entry name" value="MurNAc-LAA_cat"/>
</dbReference>
<protein>
    <submittedName>
        <fullName evidence="3">N-acetylmuramoyl-L-alanine amidase</fullName>
    </submittedName>
</protein>
<sequence length="236" mass="26096">MKIVSIVSWLVGFFLLVFLMSGALDSRFAEETSLPLPLTGEVIVIDPGHGGVDGGAVAPDGTLEKDITLQVSEYLQDYLQQAGALVYLTREADRDLANEGTTSIAKRKVEDINARAQFIENKEAALFLSVHLNAVSSQKWSGAQTFFHASQQDSKQLATSIQNQFKSNLDTNRDAMQLNRIFLLKHASCPAALVEIGFLSNQKERALLKTDIYQKRIAASIYYGILDFYDEENTSV</sequence>
<evidence type="ECO:0000313" key="4">
    <source>
        <dbReference type="Proteomes" id="UP000242949"/>
    </source>
</evidence>
<keyword evidence="4" id="KW-1185">Reference proteome</keyword>
<dbReference type="NCBIfam" id="TIGR02883">
    <property type="entry name" value="spore_cwlD"/>
    <property type="match status" value="1"/>
</dbReference>
<dbReference type="InterPro" id="IPR050695">
    <property type="entry name" value="N-acetylmuramoyl_amidase_3"/>
</dbReference>
<keyword evidence="1" id="KW-0378">Hydrolase</keyword>
<name>A0A1G6M211_9BACI</name>
<dbReference type="GO" id="GO:0030288">
    <property type="term" value="C:outer membrane-bounded periplasmic space"/>
    <property type="evidence" value="ECO:0007669"/>
    <property type="project" value="TreeGrafter"/>
</dbReference>
<evidence type="ECO:0000313" key="3">
    <source>
        <dbReference type="EMBL" id="SDC49334.1"/>
    </source>
</evidence>